<keyword evidence="2" id="KW-1185">Reference proteome</keyword>
<protein>
    <recommendedName>
        <fullName evidence="3">Methyltransferase</fullName>
    </recommendedName>
</protein>
<dbReference type="EnsemblProtists" id="EOD24785">
    <property type="protein sequence ID" value="EOD24785"/>
    <property type="gene ID" value="EMIHUDRAFT_367596"/>
</dbReference>
<dbReference type="SUPFAM" id="SSF53335">
    <property type="entry name" value="S-adenosyl-L-methionine-dependent methyltransferases"/>
    <property type="match status" value="1"/>
</dbReference>
<dbReference type="OMA" id="MIASHFP"/>
<dbReference type="PaxDb" id="2903-EOD24785"/>
<dbReference type="Gene3D" id="3.40.50.150">
    <property type="entry name" value="Vaccinia Virus protein VP39"/>
    <property type="match status" value="1"/>
</dbReference>
<dbReference type="Pfam" id="PF13578">
    <property type="entry name" value="Methyltransf_24"/>
    <property type="match status" value="1"/>
</dbReference>
<dbReference type="PANTHER" id="PTHR40036:SF1">
    <property type="entry name" value="MACROCIN O-METHYLTRANSFERASE"/>
    <property type="match status" value="1"/>
</dbReference>
<reference evidence="1" key="2">
    <citation type="submission" date="2024-10" db="UniProtKB">
        <authorList>
            <consortium name="EnsemblProtists"/>
        </authorList>
    </citation>
    <scope>IDENTIFICATION</scope>
</reference>
<evidence type="ECO:0000313" key="2">
    <source>
        <dbReference type="Proteomes" id="UP000013827"/>
    </source>
</evidence>
<evidence type="ECO:0008006" key="3">
    <source>
        <dbReference type="Google" id="ProtNLM"/>
    </source>
</evidence>
<dbReference type="HOGENOM" id="CLU_074778_1_0_1"/>
<proteinExistence type="predicted"/>
<dbReference type="InterPro" id="IPR029063">
    <property type="entry name" value="SAM-dependent_MTases_sf"/>
</dbReference>
<dbReference type="InterPro" id="IPR008884">
    <property type="entry name" value="TylF_MeTrfase"/>
</dbReference>
<dbReference type="eggNOG" id="ENOG502S4TP">
    <property type="taxonomic scope" value="Eukaryota"/>
</dbReference>
<reference evidence="2" key="1">
    <citation type="journal article" date="2013" name="Nature">
        <title>Pan genome of the phytoplankton Emiliania underpins its global distribution.</title>
        <authorList>
            <person name="Read B.A."/>
            <person name="Kegel J."/>
            <person name="Klute M.J."/>
            <person name="Kuo A."/>
            <person name="Lefebvre S.C."/>
            <person name="Maumus F."/>
            <person name="Mayer C."/>
            <person name="Miller J."/>
            <person name="Monier A."/>
            <person name="Salamov A."/>
            <person name="Young J."/>
            <person name="Aguilar M."/>
            <person name="Claverie J.M."/>
            <person name="Frickenhaus S."/>
            <person name="Gonzalez K."/>
            <person name="Herman E.K."/>
            <person name="Lin Y.C."/>
            <person name="Napier J."/>
            <person name="Ogata H."/>
            <person name="Sarno A.F."/>
            <person name="Shmutz J."/>
            <person name="Schroeder D."/>
            <person name="de Vargas C."/>
            <person name="Verret F."/>
            <person name="von Dassow P."/>
            <person name="Valentin K."/>
            <person name="Van de Peer Y."/>
            <person name="Wheeler G."/>
            <person name="Dacks J.B."/>
            <person name="Delwiche C.F."/>
            <person name="Dyhrman S.T."/>
            <person name="Glockner G."/>
            <person name="John U."/>
            <person name="Richards T."/>
            <person name="Worden A.Z."/>
            <person name="Zhang X."/>
            <person name="Grigoriev I.V."/>
            <person name="Allen A.E."/>
            <person name="Bidle K."/>
            <person name="Borodovsky M."/>
            <person name="Bowler C."/>
            <person name="Brownlee C."/>
            <person name="Cock J.M."/>
            <person name="Elias M."/>
            <person name="Gladyshev V.N."/>
            <person name="Groth M."/>
            <person name="Guda C."/>
            <person name="Hadaegh A."/>
            <person name="Iglesias-Rodriguez M.D."/>
            <person name="Jenkins J."/>
            <person name="Jones B.M."/>
            <person name="Lawson T."/>
            <person name="Leese F."/>
            <person name="Lindquist E."/>
            <person name="Lobanov A."/>
            <person name="Lomsadze A."/>
            <person name="Malik S.B."/>
            <person name="Marsh M.E."/>
            <person name="Mackinder L."/>
            <person name="Mock T."/>
            <person name="Mueller-Roeber B."/>
            <person name="Pagarete A."/>
            <person name="Parker M."/>
            <person name="Probert I."/>
            <person name="Quesneville H."/>
            <person name="Raines C."/>
            <person name="Rensing S.A."/>
            <person name="Riano-Pachon D.M."/>
            <person name="Richier S."/>
            <person name="Rokitta S."/>
            <person name="Shiraiwa Y."/>
            <person name="Soanes D.M."/>
            <person name="van der Giezen M."/>
            <person name="Wahlund T.M."/>
            <person name="Williams B."/>
            <person name="Wilson W."/>
            <person name="Wolfe G."/>
            <person name="Wurch L.L."/>
        </authorList>
    </citation>
    <scope>NUCLEOTIDE SEQUENCE</scope>
</reference>
<dbReference type="GeneID" id="17270365"/>
<evidence type="ECO:0000313" key="1">
    <source>
        <dbReference type="EnsemblProtists" id="EOD24785"/>
    </source>
</evidence>
<dbReference type="RefSeq" id="XP_005777214.1">
    <property type="nucleotide sequence ID" value="XM_005777157.1"/>
</dbReference>
<dbReference type="PANTHER" id="PTHR40036">
    <property type="entry name" value="MACROCIN O-METHYLTRANSFERASE"/>
    <property type="match status" value="1"/>
</dbReference>
<dbReference type="KEGG" id="ehx:EMIHUDRAFT_367596"/>
<dbReference type="AlphaFoldDB" id="A0A0D3JMQ0"/>
<name>A0A0D3JMQ0_EMIH1</name>
<organism evidence="1 2">
    <name type="scientific">Emiliania huxleyi (strain CCMP1516)</name>
    <dbReference type="NCBI Taxonomy" id="280463"/>
    <lineage>
        <taxon>Eukaryota</taxon>
        <taxon>Haptista</taxon>
        <taxon>Haptophyta</taxon>
        <taxon>Prymnesiophyceae</taxon>
        <taxon>Isochrysidales</taxon>
        <taxon>Noelaerhabdaceae</taxon>
        <taxon>Emiliania</taxon>
    </lineage>
</organism>
<sequence>MLQLALRSAHAESEAGLLLEFGVYHGRTLRMIASHFPDDPVHGFDTFSGIPEDWHSTRAGAYSTHGTLPPAPDNVQYHVGLFADTLPAFLEANPGPIRLMNLDCDLYSSAKDVLDAVAGRLRPGSVIVLDEYVMNPHWEEDEYRAFQEAVAEHGWEYRYLGISLVSQQAVVQLV</sequence>
<dbReference type="Proteomes" id="UP000013827">
    <property type="component" value="Unassembled WGS sequence"/>
</dbReference>
<accession>A0A0D3JMQ0</accession>